<dbReference type="Pfam" id="PF08338">
    <property type="entry name" value="DUF1731"/>
    <property type="match status" value="1"/>
</dbReference>
<evidence type="ECO:0000256" key="1">
    <source>
        <dbReference type="ARBA" id="ARBA00009353"/>
    </source>
</evidence>
<evidence type="ECO:0000313" key="4">
    <source>
        <dbReference type="EMBL" id="MBL0741921.1"/>
    </source>
</evidence>
<dbReference type="InterPro" id="IPR036291">
    <property type="entry name" value="NAD(P)-bd_dom_sf"/>
</dbReference>
<comment type="similarity">
    <text evidence="1">Belongs to the NAD(P)-dependent epimerase/dehydratase family. SDR39U1 subfamily.</text>
</comment>
<dbReference type="SUPFAM" id="SSF51735">
    <property type="entry name" value="NAD(P)-binding Rossmann-fold domains"/>
    <property type="match status" value="1"/>
</dbReference>
<keyword evidence="5" id="KW-1185">Reference proteome</keyword>
<comment type="caution">
    <text evidence="4">The sequence shown here is derived from an EMBL/GenBank/DDBJ whole genome shotgun (WGS) entry which is preliminary data.</text>
</comment>
<evidence type="ECO:0000313" key="5">
    <source>
        <dbReference type="Proteomes" id="UP000613030"/>
    </source>
</evidence>
<accession>A0ABS1KUD0</accession>
<reference evidence="4 5" key="1">
    <citation type="submission" date="2021-01" db="EMBL/GenBank/DDBJ databases">
        <title>Chryseolinea sp. Jin1 Genome sequencing and assembly.</title>
        <authorList>
            <person name="Kim I."/>
        </authorList>
    </citation>
    <scope>NUCLEOTIDE SEQUENCE [LARGE SCALE GENOMIC DNA]</scope>
    <source>
        <strain evidence="4 5">Jin1</strain>
    </source>
</reference>
<name>A0ABS1KUD0_9BACT</name>
<evidence type="ECO:0000259" key="2">
    <source>
        <dbReference type="Pfam" id="PF01370"/>
    </source>
</evidence>
<dbReference type="CDD" id="cd05242">
    <property type="entry name" value="SDR_a8"/>
    <property type="match status" value="1"/>
</dbReference>
<dbReference type="Proteomes" id="UP000613030">
    <property type="component" value="Unassembled WGS sequence"/>
</dbReference>
<proteinExistence type="inferred from homology"/>
<gene>
    <name evidence="4" type="ORF">JI741_11870</name>
</gene>
<dbReference type="NCBIfam" id="TIGR01777">
    <property type="entry name" value="yfcH"/>
    <property type="match status" value="1"/>
</dbReference>
<dbReference type="PANTHER" id="PTHR11092">
    <property type="entry name" value="SUGAR NUCLEOTIDE EPIMERASE RELATED"/>
    <property type="match status" value="1"/>
</dbReference>
<dbReference type="Gene3D" id="3.40.50.720">
    <property type="entry name" value="NAD(P)-binding Rossmann-like Domain"/>
    <property type="match status" value="1"/>
</dbReference>
<dbReference type="InterPro" id="IPR010099">
    <property type="entry name" value="SDR39U1"/>
</dbReference>
<feature type="domain" description="NAD-dependent epimerase/dehydratase" evidence="2">
    <location>
        <begin position="7"/>
        <end position="223"/>
    </location>
</feature>
<sequence>MNPVQNILITGASGMIGQHLTATLLARGHRVTHLGRSKPEGEKRSGVQSFTWNIEKRYIEPGAFLGVDTIIHLAGAGIADKPWTKERKREILESRTQSTQLLHDELKRGGHKVKTFLSASAIGFYGFEDATTVFTEVSPAGTDFLAQVTQRWEREVDTLSALGLRVVKIRIGIVLSTDGGVLNELMKPIKFYVGAPLGSGDQYTSWIHIDDLCGIFAYAAEHDTLQGPYNAVAPNPVTNKVLTKATARMMHRPIIIPKVPAFALRLLLGEMADLVLTGNKVSNTKILNEGFVFSYQTVEAALQNLLGEKQ</sequence>
<dbReference type="Pfam" id="PF01370">
    <property type="entry name" value="Epimerase"/>
    <property type="match status" value="1"/>
</dbReference>
<dbReference type="InterPro" id="IPR013549">
    <property type="entry name" value="DUF1731"/>
</dbReference>
<dbReference type="EMBL" id="JAERRB010000003">
    <property type="protein sequence ID" value="MBL0741921.1"/>
    <property type="molecule type" value="Genomic_DNA"/>
</dbReference>
<protein>
    <submittedName>
        <fullName evidence="4">TIGR01777 family oxidoreductase</fullName>
    </submittedName>
</protein>
<dbReference type="InterPro" id="IPR001509">
    <property type="entry name" value="Epimerase_deHydtase"/>
</dbReference>
<dbReference type="PANTHER" id="PTHR11092:SF0">
    <property type="entry name" value="EPIMERASE FAMILY PROTEIN SDR39U1"/>
    <property type="match status" value="1"/>
</dbReference>
<organism evidence="4 5">
    <name type="scientific">Chryseolinea lacunae</name>
    <dbReference type="NCBI Taxonomy" id="2801331"/>
    <lineage>
        <taxon>Bacteria</taxon>
        <taxon>Pseudomonadati</taxon>
        <taxon>Bacteroidota</taxon>
        <taxon>Cytophagia</taxon>
        <taxon>Cytophagales</taxon>
        <taxon>Fulvivirgaceae</taxon>
        <taxon>Chryseolinea</taxon>
    </lineage>
</organism>
<evidence type="ECO:0000259" key="3">
    <source>
        <dbReference type="Pfam" id="PF08338"/>
    </source>
</evidence>
<feature type="domain" description="DUF1731" evidence="3">
    <location>
        <begin position="259"/>
        <end position="305"/>
    </location>
</feature>